<evidence type="ECO:0000313" key="5">
    <source>
        <dbReference type="Proteomes" id="UP000499080"/>
    </source>
</evidence>
<keyword evidence="5" id="KW-1185">Reference proteome</keyword>
<dbReference type="Proteomes" id="UP000499080">
    <property type="component" value="Unassembled WGS sequence"/>
</dbReference>
<organism evidence="4 5">
    <name type="scientific">Araneus ventricosus</name>
    <name type="common">Orbweaver spider</name>
    <name type="synonym">Epeira ventricosa</name>
    <dbReference type="NCBI Taxonomy" id="182803"/>
    <lineage>
        <taxon>Eukaryota</taxon>
        <taxon>Metazoa</taxon>
        <taxon>Ecdysozoa</taxon>
        <taxon>Arthropoda</taxon>
        <taxon>Chelicerata</taxon>
        <taxon>Arachnida</taxon>
        <taxon>Araneae</taxon>
        <taxon>Araneomorphae</taxon>
        <taxon>Entelegynae</taxon>
        <taxon>Araneoidea</taxon>
        <taxon>Araneidae</taxon>
        <taxon>Araneus</taxon>
    </lineage>
</organism>
<gene>
    <name evidence="4" type="primary">Hsd17b2_20</name>
    <name evidence="4" type="ORF">AVEN_208363_1</name>
</gene>
<dbReference type="GO" id="GO:0008202">
    <property type="term" value="P:steroid metabolic process"/>
    <property type="evidence" value="ECO:0007669"/>
    <property type="project" value="TreeGrafter"/>
</dbReference>
<evidence type="ECO:0000256" key="2">
    <source>
        <dbReference type="RuleBase" id="RU000363"/>
    </source>
</evidence>
<dbReference type="Pfam" id="PF00106">
    <property type="entry name" value="adh_short"/>
    <property type="match status" value="1"/>
</dbReference>
<dbReference type="PANTHER" id="PTHR43313">
    <property type="entry name" value="SHORT-CHAIN DEHYDROGENASE/REDUCTASE FAMILY 9C"/>
    <property type="match status" value="1"/>
</dbReference>
<evidence type="ECO:0000256" key="3">
    <source>
        <dbReference type="SAM" id="Phobius"/>
    </source>
</evidence>
<reference evidence="4 5" key="1">
    <citation type="journal article" date="2019" name="Sci. Rep.">
        <title>Orb-weaving spider Araneus ventricosus genome elucidates the spidroin gene catalogue.</title>
        <authorList>
            <person name="Kono N."/>
            <person name="Nakamura H."/>
            <person name="Ohtoshi R."/>
            <person name="Moran D.A.P."/>
            <person name="Shinohara A."/>
            <person name="Yoshida Y."/>
            <person name="Fujiwara M."/>
            <person name="Mori M."/>
            <person name="Tomita M."/>
            <person name="Arakawa K."/>
        </authorList>
    </citation>
    <scope>NUCLEOTIDE SEQUENCE [LARGE SCALE GENOMIC DNA]</scope>
</reference>
<keyword evidence="3" id="KW-0472">Membrane</keyword>
<dbReference type="Gene3D" id="3.40.50.720">
    <property type="entry name" value="NAD(P)-binding Rossmann-like Domain"/>
    <property type="match status" value="1"/>
</dbReference>
<dbReference type="GO" id="GO:0016491">
    <property type="term" value="F:oxidoreductase activity"/>
    <property type="evidence" value="ECO:0007669"/>
    <property type="project" value="UniProtKB-KW"/>
</dbReference>
<keyword evidence="3" id="KW-0812">Transmembrane</keyword>
<feature type="transmembrane region" description="Helical" evidence="3">
    <location>
        <begin position="15"/>
        <end position="38"/>
    </location>
</feature>
<dbReference type="EMBL" id="BGPR01000888">
    <property type="protein sequence ID" value="GBM39191.1"/>
    <property type="molecule type" value="Genomic_DNA"/>
</dbReference>
<evidence type="ECO:0000256" key="1">
    <source>
        <dbReference type="ARBA" id="ARBA00023002"/>
    </source>
</evidence>
<dbReference type="SUPFAM" id="SSF51735">
    <property type="entry name" value="NAD(P)-binding Rossmann-fold domains"/>
    <property type="match status" value="1"/>
</dbReference>
<dbReference type="PRINTS" id="PR00080">
    <property type="entry name" value="SDRFAMILY"/>
</dbReference>
<dbReference type="InterPro" id="IPR036291">
    <property type="entry name" value="NAD(P)-bd_dom_sf"/>
</dbReference>
<comment type="similarity">
    <text evidence="2">Belongs to the short-chain dehydrogenases/reductases (SDR) family.</text>
</comment>
<dbReference type="PROSITE" id="PS00061">
    <property type="entry name" value="ADH_SHORT"/>
    <property type="match status" value="1"/>
</dbReference>
<dbReference type="InterPro" id="IPR020904">
    <property type="entry name" value="Sc_DH/Rdtase_CS"/>
</dbReference>
<evidence type="ECO:0000313" key="4">
    <source>
        <dbReference type="EMBL" id="GBM39191.1"/>
    </source>
</evidence>
<dbReference type="PRINTS" id="PR00081">
    <property type="entry name" value="GDHRDH"/>
</dbReference>
<sequence length="398" mass="43807">MTQIPIVVGESVKRIIYFSSVALFILTGVLITMIADLIKKIFFKSEIIPHGKAVFITGCDTGFGNALAKRLDSKGFHVFATCLFPAGTGATELKASCSNRLHVLHMDVTKDESVKKAFEYVKQNLGSYELWAVVNNAGIVKGFTVDFSSVDDFRDCIDVNFLGSVRVTKAFLPLLRQTKGRIVNVTSAAGELPVPFFTPYVASKYAAVGFTDCLRFELDTWGISVVSIEPETFVTGLTCPETILKNFDAKLKGFSPSFKEDYGDDYAASFKDYANLVFSFLCPKISIVVDDLDRDLGFPGGKYLSFTNQRFQKSLTPAREKFPGNTSPPVTAPRPSFGDALEEFRLSSLTFELKVVVFFTRLGSVSGILLSSISDREALALKKGRGHSWPSGWIQKLC</sequence>
<dbReference type="InterPro" id="IPR002347">
    <property type="entry name" value="SDR_fam"/>
</dbReference>
<keyword evidence="3" id="KW-1133">Transmembrane helix</keyword>
<dbReference type="AlphaFoldDB" id="A0A4Y2FDA9"/>
<proteinExistence type="inferred from homology"/>
<comment type="caution">
    <text evidence="4">The sequence shown here is derived from an EMBL/GenBank/DDBJ whole genome shotgun (WGS) entry which is preliminary data.</text>
</comment>
<dbReference type="OrthoDB" id="47007at2759"/>
<keyword evidence="1" id="KW-0560">Oxidoreductase</keyword>
<name>A0A4Y2FDA9_ARAVE</name>
<dbReference type="PANTHER" id="PTHR43313:SF36">
    <property type="entry name" value="D-BETA-HYDROXYBUTYRATE DEHYDROGENASE, MITOCHONDRIAL"/>
    <property type="match status" value="1"/>
</dbReference>
<protein>
    <submittedName>
        <fullName evidence="4">Estradiol 17-beta-dehydrogenase 2</fullName>
    </submittedName>
</protein>
<accession>A0A4Y2FDA9</accession>